<dbReference type="SUPFAM" id="SSF56112">
    <property type="entry name" value="Protein kinase-like (PK-like)"/>
    <property type="match status" value="1"/>
</dbReference>
<dbReference type="Pfam" id="PF00069">
    <property type="entry name" value="Pkinase"/>
    <property type="match status" value="1"/>
</dbReference>
<dbReference type="GO" id="GO:0004675">
    <property type="term" value="F:transmembrane receptor protein serine/threonine kinase activity"/>
    <property type="evidence" value="ECO:0007669"/>
    <property type="project" value="UniProtKB-EC"/>
</dbReference>
<evidence type="ECO:0000256" key="6">
    <source>
        <dbReference type="ARBA" id="ARBA00022692"/>
    </source>
</evidence>
<evidence type="ECO:0000256" key="5">
    <source>
        <dbReference type="ARBA" id="ARBA00022679"/>
    </source>
</evidence>
<evidence type="ECO:0000256" key="11">
    <source>
        <dbReference type="ARBA" id="ARBA00022989"/>
    </source>
</evidence>
<reference evidence="18" key="1">
    <citation type="journal article" date="2011" name="PLoS ONE">
        <title>Evolution of the TGF-beta Signaling Pathway and Its Potential Role in the Ctenophore, Mnemiopsis leidyi.</title>
        <authorList>
            <person name="Pang K."/>
            <person name="Ryan J.F."/>
            <person name="Baxevanis A.D."/>
            <person name="Martindale M.Q."/>
        </authorList>
    </citation>
    <scope>NUCLEOTIDE SEQUENCE</scope>
</reference>
<evidence type="ECO:0000256" key="1">
    <source>
        <dbReference type="ARBA" id="ARBA00004479"/>
    </source>
</evidence>
<evidence type="ECO:0000256" key="2">
    <source>
        <dbReference type="ARBA" id="ARBA00009605"/>
    </source>
</evidence>
<dbReference type="GO" id="GO:0043235">
    <property type="term" value="C:receptor complex"/>
    <property type="evidence" value="ECO:0007669"/>
    <property type="project" value="TreeGrafter"/>
</dbReference>
<keyword evidence="7 16" id="KW-0732">Signal</keyword>
<keyword evidence="11 15" id="KW-1133">Transmembrane helix</keyword>
<dbReference type="InterPro" id="IPR011009">
    <property type="entry name" value="Kinase-like_dom_sf"/>
</dbReference>
<evidence type="ECO:0000313" key="18">
    <source>
        <dbReference type="EMBL" id="AEP16397.1"/>
    </source>
</evidence>
<proteinExistence type="evidence at transcript level"/>
<dbReference type="PANTHER" id="PTHR23255">
    <property type="entry name" value="TRANSFORMING GROWTH FACTOR-BETA RECEPTOR TYPE I AND II"/>
    <property type="match status" value="1"/>
</dbReference>
<dbReference type="PROSITE" id="PS50011">
    <property type="entry name" value="PROTEIN_KINASE_DOM"/>
    <property type="match status" value="1"/>
</dbReference>
<dbReference type="Gene3D" id="3.30.200.20">
    <property type="entry name" value="Phosphorylase Kinase, domain 1"/>
    <property type="match status" value="1"/>
</dbReference>
<keyword evidence="6 15" id="KW-0812">Transmembrane</keyword>
<dbReference type="SMART" id="SM00220">
    <property type="entry name" value="S_TKc"/>
    <property type="match status" value="1"/>
</dbReference>
<organism evidence="18">
    <name type="scientific">Mnemiopsis leidyi</name>
    <name type="common">Sea walnut</name>
    <name type="synonym">Warty comb jellyfish</name>
    <dbReference type="NCBI Taxonomy" id="27923"/>
    <lineage>
        <taxon>Eukaryota</taxon>
        <taxon>Metazoa</taxon>
        <taxon>Ctenophora</taxon>
        <taxon>Tentaculata</taxon>
        <taxon>Lobata</taxon>
        <taxon>Bolinopsidae</taxon>
        <taxon>Mnemiopsis</taxon>
    </lineage>
</organism>
<dbReference type="InterPro" id="IPR017441">
    <property type="entry name" value="Protein_kinase_ATP_BS"/>
</dbReference>
<keyword evidence="4" id="KW-0723">Serine/threonine-protein kinase</keyword>
<dbReference type="PROSITE" id="PS00107">
    <property type="entry name" value="PROTEIN_KINASE_ATP"/>
    <property type="match status" value="1"/>
</dbReference>
<keyword evidence="5" id="KW-0808">Transferase</keyword>
<dbReference type="EC" id="2.7.11.30" evidence="3"/>
<dbReference type="AlphaFoldDB" id="G5CTM0"/>
<dbReference type="InterPro" id="IPR000719">
    <property type="entry name" value="Prot_kinase_dom"/>
</dbReference>
<evidence type="ECO:0000256" key="7">
    <source>
        <dbReference type="ARBA" id="ARBA00022729"/>
    </source>
</evidence>
<evidence type="ECO:0000256" key="14">
    <source>
        <dbReference type="PROSITE-ProRule" id="PRU10141"/>
    </source>
</evidence>
<keyword evidence="9" id="KW-0418">Kinase</keyword>
<dbReference type="PROSITE" id="PS00108">
    <property type="entry name" value="PROTEIN_KINASE_ST"/>
    <property type="match status" value="1"/>
</dbReference>
<evidence type="ECO:0000256" key="3">
    <source>
        <dbReference type="ARBA" id="ARBA00012401"/>
    </source>
</evidence>
<dbReference type="Gene3D" id="1.10.510.10">
    <property type="entry name" value="Transferase(Phosphotransferase) domain 1"/>
    <property type="match status" value="1"/>
</dbReference>
<sequence length="549" mass="62597">MLTLFVLYILWISALSQEDNTRKDSMRICQCDTCQTGTCVIDILNNNTRCFVKFSLDDDNKQYTYRSCTNQAILACNSQMTDRPFKVQCCSENYCNSDDKIPDDHVILSEMQSKSIDDKITFETADDFDNKGTYLDNNSSTAEDELGLIYILVGSVTVLFAISLLLVLVYKRCNYPQPHKDYTLTPHTDYPFTGVKGAPFPPQQPDLSSSFGSGSGYNSERRMNQRTIARQITLIETIGKGRFGEVHRGSFRGDNVAVKIFASHDEKSWSREMDIYRTALMRNENILGFIAADNKDRGNWTELWLITEYHELGSLYDFLSQNTLNNYDMLIFALSIANGLTFLHSEIRGTSGTLNANGNNYHCTSGYKPAIAHRDVKSKNILVKSNMECCINDLGLAVRHDSKNDEVERPPDHRVGTKRYMAPEVLDDTLNPRSFDSYRKADIYSFGLVLWEIASRTVNASAPIVDEYRQPYHEYVAPDPSVEEMRKVVVVDRCRPAISRHWNNDGYLRLMEKLVQECWYHDPGARLAALRVKKSLVAFRDSLNNEVKV</sequence>
<feature type="binding site" evidence="14">
    <location>
        <position position="259"/>
    </location>
    <ligand>
        <name>ATP</name>
        <dbReference type="ChEBI" id="CHEBI:30616"/>
    </ligand>
</feature>
<evidence type="ECO:0000256" key="10">
    <source>
        <dbReference type="ARBA" id="ARBA00022840"/>
    </source>
</evidence>
<evidence type="ECO:0000256" key="9">
    <source>
        <dbReference type="ARBA" id="ARBA00022777"/>
    </source>
</evidence>
<feature type="transmembrane region" description="Helical" evidence="15">
    <location>
        <begin position="147"/>
        <end position="170"/>
    </location>
</feature>
<evidence type="ECO:0000256" key="4">
    <source>
        <dbReference type="ARBA" id="ARBA00022527"/>
    </source>
</evidence>
<dbReference type="GO" id="GO:0005886">
    <property type="term" value="C:plasma membrane"/>
    <property type="evidence" value="ECO:0007669"/>
    <property type="project" value="TreeGrafter"/>
</dbReference>
<dbReference type="GO" id="GO:0005524">
    <property type="term" value="F:ATP binding"/>
    <property type="evidence" value="ECO:0007669"/>
    <property type="project" value="UniProtKB-UniRule"/>
</dbReference>
<evidence type="ECO:0000256" key="15">
    <source>
        <dbReference type="SAM" id="Phobius"/>
    </source>
</evidence>
<dbReference type="FunFam" id="1.10.510.10:FF:000304">
    <property type="entry name" value="Receptor protein serine/threonine kinase"/>
    <property type="match status" value="1"/>
</dbReference>
<keyword evidence="8 14" id="KW-0547">Nucleotide-binding</keyword>
<keyword evidence="12 15" id="KW-0472">Membrane</keyword>
<evidence type="ECO:0000256" key="13">
    <source>
        <dbReference type="ARBA" id="ARBA00023170"/>
    </source>
</evidence>
<dbReference type="PANTHER" id="PTHR23255:SF71">
    <property type="entry name" value="RECEPTOR PROTEIN SERINE_THREONINE KINASE"/>
    <property type="match status" value="1"/>
</dbReference>
<gene>
    <name evidence="18" type="primary">TgfRIa</name>
</gene>
<dbReference type="InterPro" id="IPR000333">
    <property type="entry name" value="TGFB_receptor"/>
</dbReference>
<protein>
    <recommendedName>
        <fullName evidence="3">receptor protein serine/threonine kinase</fullName>
        <ecNumber evidence="3">2.7.11.30</ecNumber>
    </recommendedName>
</protein>
<keyword evidence="10 14" id="KW-0067">ATP-binding</keyword>
<evidence type="ECO:0000256" key="16">
    <source>
        <dbReference type="SAM" id="SignalP"/>
    </source>
</evidence>
<keyword evidence="13 18" id="KW-0675">Receptor</keyword>
<dbReference type="InterPro" id="IPR008271">
    <property type="entry name" value="Ser/Thr_kinase_AS"/>
</dbReference>
<comment type="similarity">
    <text evidence="2">Belongs to the protein kinase superfamily. TKL Ser/Thr protein kinase family. TGFB receptor subfamily.</text>
</comment>
<dbReference type="HOGENOM" id="CLU_000288_8_1_1"/>
<name>G5CTM0_MNELE</name>
<evidence type="ECO:0000259" key="17">
    <source>
        <dbReference type="PROSITE" id="PS50011"/>
    </source>
</evidence>
<feature type="domain" description="Protein kinase" evidence="17">
    <location>
        <begin position="232"/>
        <end position="539"/>
    </location>
</feature>
<dbReference type="EMBL" id="JN380195">
    <property type="protein sequence ID" value="AEP16397.1"/>
    <property type="molecule type" value="mRNA"/>
</dbReference>
<accession>G5CTM0</accession>
<feature type="signal peptide" evidence="16">
    <location>
        <begin position="1"/>
        <end position="16"/>
    </location>
</feature>
<evidence type="ECO:0000256" key="8">
    <source>
        <dbReference type="ARBA" id="ARBA00022741"/>
    </source>
</evidence>
<comment type="subcellular location">
    <subcellularLocation>
        <location evidence="1">Membrane</location>
        <topology evidence="1">Single-pass type I membrane protein</topology>
    </subcellularLocation>
</comment>
<evidence type="ECO:0000256" key="12">
    <source>
        <dbReference type="ARBA" id="ARBA00023136"/>
    </source>
</evidence>
<dbReference type="GO" id="GO:0071363">
    <property type="term" value="P:cellular response to growth factor stimulus"/>
    <property type="evidence" value="ECO:0007669"/>
    <property type="project" value="TreeGrafter"/>
</dbReference>
<feature type="chain" id="PRO_5003475484" description="receptor protein serine/threonine kinase" evidence="16">
    <location>
        <begin position="17"/>
        <end position="549"/>
    </location>
</feature>